<keyword evidence="7 13" id="KW-1133">Transmembrane helix</keyword>
<evidence type="ECO:0000256" key="5">
    <source>
        <dbReference type="ARBA" id="ARBA00022692"/>
    </source>
</evidence>
<dbReference type="PANTHER" id="PTHR48086">
    <property type="entry name" value="SODIUM/PROLINE SYMPORTER-RELATED"/>
    <property type="match status" value="1"/>
</dbReference>
<protein>
    <submittedName>
        <fullName evidence="14">Sodium:solute symporter</fullName>
    </submittedName>
</protein>
<organism evidence="14 15">
    <name type="scientific">Methanofollis fontis</name>
    <dbReference type="NCBI Taxonomy" id="2052832"/>
    <lineage>
        <taxon>Archaea</taxon>
        <taxon>Methanobacteriati</taxon>
        <taxon>Methanobacteriota</taxon>
        <taxon>Stenosarchaea group</taxon>
        <taxon>Methanomicrobia</taxon>
        <taxon>Methanomicrobiales</taxon>
        <taxon>Methanomicrobiaceae</taxon>
        <taxon>Methanofollis</taxon>
    </lineage>
</organism>
<evidence type="ECO:0000256" key="2">
    <source>
        <dbReference type="ARBA" id="ARBA00006434"/>
    </source>
</evidence>
<keyword evidence="11" id="KW-0739">Sodium transport</keyword>
<name>A0A483CKQ2_9EURY</name>
<feature type="transmembrane region" description="Helical" evidence="13">
    <location>
        <begin position="126"/>
        <end position="151"/>
    </location>
</feature>
<evidence type="ECO:0000256" key="4">
    <source>
        <dbReference type="ARBA" id="ARBA00022475"/>
    </source>
</evidence>
<evidence type="ECO:0000256" key="12">
    <source>
        <dbReference type="RuleBase" id="RU362091"/>
    </source>
</evidence>
<keyword evidence="6" id="KW-0769">Symport</keyword>
<keyword evidence="5 13" id="KW-0812">Transmembrane</keyword>
<evidence type="ECO:0000256" key="7">
    <source>
        <dbReference type="ARBA" id="ARBA00022989"/>
    </source>
</evidence>
<keyword evidence="15" id="KW-1185">Reference proteome</keyword>
<proteinExistence type="inferred from homology"/>
<evidence type="ECO:0000256" key="9">
    <source>
        <dbReference type="ARBA" id="ARBA00023065"/>
    </source>
</evidence>
<feature type="transmembrane region" description="Helical" evidence="13">
    <location>
        <begin position="46"/>
        <end position="70"/>
    </location>
</feature>
<evidence type="ECO:0000256" key="6">
    <source>
        <dbReference type="ARBA" id="ARBA00022847"/>
    </source>
</evidence>
<sequence length="517" mass="54391">MAVNPTTFAAVTLLYLVAIIGLGYLGYRRTRGHDDYMVAGRQIHPVVLALSYGATFISTSAIIGFGGAAAQLGMGMIWLTVLNIGVGIFIAFVVFGKKTREIGQRLNAVTFPDLMGRCYGSPALQYAAGIVIAVGMPLYTAAILIGGAQFITSTLLIPYETALLVFAVIVAVYVVLGGLIAVMYTDALQGSIMFVGMSVLIVLTYISLGGISAGNRALEALAPLVPENLAEAGMTGWTSMPSAGSPIWYTLITTLVLGVGIGVLAQPQLAVRFMTVRDGRALNRAVLIGGPFILMMTGVAFTVGALTNVWFYQASGEIAVQAATGGNIDTIIPNFINASMPDIFVTIFMLALLAAAMSTLSSLFHTMGTALGFDIWRTWRGGTASMVGVQVGTLVMILVSVLLAYVMPGSIIARATAMFMGLCASAFLPAYALALYSRQPSGRAAKWSLFVGAVVWFFWTVFVHLKESAVIGLSDALFGVSSLLPMPWPVVDPLMVALPASALALSVGLAFSRKESA</sequence>
<dbReference type="InterPro" id="IPR050277">
    <property type="entry name" value="Sodium:Solute_Symporter"/>
</dbReference>
<dbReference type="Pfam" id="PF00474">
    <property type="entry name" value="SSF"/>
    <property type="match status" value="1"/>
</dbReference>
<feature type="transmembrane region" description="Helical" evidence="13">
    <location>
        <begin position="163"/>
        <end position="185"/>
    </location>
</feature>
<dbReference type="Proteomes" id="UP000292580">
    <property type="component" value="Unassembled WGS sequence"/>
</dbReference>
<evidence type="ECO:0000256" key="10">
    <source>
        <dbReference type="ARBA" id="ARBA00023136"/>
    </source>
</evidence>
<dbReference type="PANTHER" id="PTHR48086:SF3">
    <property type="entry name" value="SODIUM_PROLINE SYMPORTER"/>
    <property type="match status" value="1"/>
</dbReference>
<keyword evidence="4" id="KW-1003">Cell membrane</keyword>
<dbReference type="OrthoDB" id="9779at2157"/>
<evidence type="ECO:0000256" key="1">
    <source>
        <dbReference type="ARBA" id="ARBA00004651"/>
    </source>
</evidence>
<dbReference type="EMBL" id="PGCL01000006">
    <property type="protein sequence ID" value="TAJ43472.1"/>
    <property type="molecule type" value="Genomic_DNA"/>
</dbReference>
<feature type="transmembrane region" description="Helical" evidence="13">
    <location>
        <begin position="76"/>
        <end position="95"/>
    </location>
</feature>
<dbReference type="InterPro" id="IPR001734">
    <property type="entry name" value="Na/solute_symporter"/>
</dbReference>
<keyword evidence="3" id="KW-0813">Transport</keyword>
<keyword evidence="8" id="KW-0915">Sodium</keyword>
<feature type="transmembrane region" description="Helical" evidence="13">
    <location>
        <begin position="343"/>
        <end position="364"/>
    </location>
</feature>
<dbReference type="InterPro" id="IPR038377">
    <property type="entry name" value="Na/Glc_symporter_sf"/>
</dbReference>
<dbReference type="GO" id="GO:0005298">
    <property type="term" value="F:proline:sodium symporter activity"/>
    <property type="evidence" value="ECO:0007669"/>
    <property type="project" value="TreeGrafter"/>
</dbReference>
<dbReference type="GO" id="GO:0005886">
    <property type="term" value="C:plasma membrane"/>
    <property type="evidence" value="ECO:0007669"/>
    <property type="project" value="UniProtKB-SubCell"/>
</dbReference>
<feature type="transmembrane region" description="Helical" evidence="13">
    <location>
        <begin position="494"/>
        <end position="512"/>
    </location>
</feature>
<feature type="transmembrane region" description="Helical" evidence="13">
    <location>
        <begin position="286"/>
        <end position="311"/>
    </location>
</feature>
<evidence type="ECO:0000256" key="13">
    <source>
        <dbReference type="SAM" id="Phobius"/>
    </source>
</evidence>
<dbReference type="CDD" id="cd10322">
    <property type="entry name" value="SLC5sbd"/>
    <property type="match status" value="1"/>
</dbReference>
<evidence type="ECO:0000313" key="15">
    <source>
        <dbReference type="Proteomes" id="UP000292580"/>
    </source>
</evidence>
<dbReference type="GO" id="GO:0015824">
    <property type="term" value="P:proline transport"/>
    <property type="evidence" value="ECO:0007669"/>
    <property type="project" value="TreeGrafter"/>
</dbReference>
<comment type="similarity">
    <text evidence="2 12">Belongs to the sodium:solute symporter (SSF) (TC 2.A.21) family.</text>
</comment>
<comment type="subcellular location">
    <subcellularLocation>
        <location evidence="1">Cell membrane</location>
        <topology evidence="1">Multi-pass membrane protein</topology>
    </subcellularLocation>
</comment>
<dbReference type="PROSITE" id="PS50283">
    <property type="entry name" value="NA_SOLUT_SYMP_3"/>
    <property type="match status" value="1"/>
</dbReference>
<feature type="transmembrane region" description="Helical" evidence="13">
    <location>
        <begin position="384"/>
        <end position="405"/>
    </location>
</feature>
<evidence type="ECO:0000256" key="3">
    <source>
        <dbReference type="ARBA" id="ARBA00022448"/>
    </source>
</evidence>
<accession>A0A483CKQ2</accession>
<dbReference type="AlphaFoldDB" id="A0A483CKQ2"/>
<reference evidence="14 15" key="1">
    <citation type="submission" date="2017-11" db="EMBL/GenBank/DDBJ databases">
        <title>Isolation and Characterization of Methanofollis Species from Methane Seep Offshore SW Taiwan.</title>
        <authorList>
            <person name="Teng N.-H."/>
            <person name="Lai M.-C."/>
            <person name="Chen S.-C."/>
        </authorList>
    </citation>
    <scope>NUCLEOTIDE SEQUENCE [LARGE SCALE GENOMIC DNA]</scope>
    <source>
        <strain evidence="14 15">FWC-SCC2</strain>
    </source>
</reference>
<comment type="caution">
    <text evidence="14">The sequence shown here is derived from an EMBL/GenBank/DDBJ whole genome shotgun (WGS) entry which is preliminary data.</text>
</comment>
<gene>
    <name evidence="14" type="ORF">CUJ86_10810</name>
</gene>
<dbReference type="RefSeq" id="WP_130647586.1">
    <property type="nucleotide sequence ID" value="NZ_PGCL01000006.1"/>
</dbReference>
<feature type="transmembrane region" description="Helical" evidence="13">
    <location>
        <begin position="6"/>
        <end position="25"/>
    </location>
</feature>
<keyword evidence="10 13" id="KW-0472">Membrane</keyword>
<dbReference type="Gene3D" id="1.20.1730.10">
    <property type="entry name" value="Sodium/glucose cotransporter"/>
    <property type="match status" value="1"/>
</dbReference>
<feature type="transmembrane region" description="Helical" evidence="13">
    <location>
        <begin position="247"/>
        <end position="265"/>
    </location>
</feature>
<dbReference type="GO" id="GO:0015193">
    <property type="term" value="F:L-proline transmembrane transporter activity"/>
    <property type="evidence" value="ECO:0007669"/>
    <property type="project" value="TreeGrafter"/>
</dbReference>
<evidence type="ECO:0000313" key="14">
    <source>
        <dbReference type="EMBL" id="TAJ43472.1"/>
    </source>
</evidence>
<feature type="transmembrane region" description="Helical" evidence="13">
    <location>
        <begin position="447"/>
        <end position="465"/>
    </location>
</feature>
<evidence type="ECO:0000256" key="11">
    <source>
        <dbReference type="ARBA" id="ARBA00023201"/>
    </source>
</evidence>
<keyword evidence="9" id="KW-0406">Ion transport</keyword>
<feature type="transmembrane region" description="Helical" evidence="13">
    <location>
        <begin position="411"/>
        <end position="435"/>
    </location>
</feature>
<evidence type="ECO:0000256" key="8">
    <source>
        <dbReference type="ARBA" id="ARBA00023053"/>
    </source>
</evidence>
<feature type="transmembrane region" description="Helical" evidence="13">
    <location>
        <begin position="192"/>
        <end position="213"/>
    </location>
</feature>